<reference evidence="1" key="1">
    <citation type="journal article" date="2023" name="Genome Biol. Evol.">
        <title>Long-read-based Genome Assembly of Drosophila gunungcola Reveals Fewer Chemosensory Genes in Flower-breeding Species.</title>
        <authorList>
            <person name="Negi A."/>
            <person name="Liao B.Y."/>
            <person name="Yeh S.D."/>
        </authorList>
    </citation>
    <scope>NUCLEOTIDE SEQUENCE</scope>
    <source>
        <strain evidence="1">Sukarami</strain>
    </source>
</reference>
<evidence type="ECO:0000313" key="1">
    <source>
        <dbReference type="EMBL" id="KAI8034541.1"/>
    </source>
</evidence>
<sequence length="43" mass="4797">MRHRSQTRVNRHCALKAYAFRSRSLLSLALSRPVAPDVGSVST</sequence>
<protein>
    <submittedName>
        <fullName evidence="1">Uncharacterized protein</fullName>
    </submittedName>
</protein>
<gene>
    <name evidence="1" type="ORF">M5D96_012682</name>
</gene>
<proteinExistence type="predicted"/>
<accession>A0A9P9YCT0</accession>
<dbReference type="Proteomes" id="UP001059596">
    <property type="component" value="Unassembled WGS sequence"/>
</dbReference>
<comment type="caution">
    <text evidence="1">The sequence shown here is derived from an EMBL/GenBank/DDBJ whole genome shotgun (WGS) entry which is preliminary data.</text>
</comment>
<dbReference type="EMBL" id="JAMKOV010000070">
    <property type="protein sequence ID" value="KAI8034541.1"/>
    <property type="molecule type" value="Genomic_DNA"/>
</dbReference>
<organism evidence="1 2">
    <name type="scientific">Drosophila gunungcola</name>
    <name type="common">fruit fly</name>
    <dbReference type="NCBI Taxonomy" id="103775"/>
    <lineage>
        <taxon>Eukaryota</taxon>
        <taxon>Metazoa</taxon>
        <taxon>Ecdysozoa</taxon>
        <taxon>Arthropoda</taxon>
        <taxon>Hexapoda</taxon>
        <taxon>Insecta</taxon>
        <taxon>Pterygota</taxon>
        <taxon>Neoptera</taxon>
        <taxon>Endopterygota</taxon>
        <taxon>Diptera</taxon>
        <taxon>Brachycera</taxon>
        <taxon>Muscomorpha</taxon>
        <taxon>Ephydroidea</taxon>
        <taxon>Drosophilidae</taxon>
        <taxon>Drosophila</taxon>
        <taxon>Sophophora</taxon>
    </lineage>
</organism>
<name>A0A9P9YCT0_9MUSC</name>
<dbReference type="AlphaFoldDB" id="A0A9P9YCT0"/>
<evidence type="ECO:0000313" key="2">
    <source>
        <dbReference type="Proteomes" id="UP001059596"/>
    </source>
</evidence>
<keyword evidence="2" id="KW-1185">Reference proteome</keyword>